<reference evidence="1" key="2">
    <citation type="journal article" date="2015" name="Data Brief">
        <title>Shoot transcriptome of the giant reed, Arundo donax.</title>
        <authorList>
            <person name="Barrero R.A."/>
            <person name="Guerrero F.D."/>
            <person name="Moolhuijzen P."/>
            <person name="Goolsby J.A."/>
            <person name="Tidwell J."/>
            <person name="Bellgard S.E."/>
            <person name="Bellgard M.I."/>
        </authorList>
    </citation>
    <scope>NUCLEOTIDE SEQUENCE</scope>
    <source>
        <tissue evidence="1">Shoot tissue taken approximately 20 cm above the soil surface</tissue>
    </source>
</reference>
<reference evidence="1" key="1">
    <citation type="submission" date="2014-09" db="EMBL/GenBank/DDBJ databases">
        <authorList>
            <person name="Magalhaes I.L.F."/>
            <person name="Oliveira U."/>
            <person name="Santos F.R."/>
            <person name="Vidigal T.H.D.A."/>
            <person name="Brescovit A.D."/>
            <person name="Santos A.J."/>
        </authorList>
    </citation>
    <scope>NUCLEOTIDE SEQUENCE</scope>
    <source>
        <tissue evidence="1">Shoot tissue taken approximately 20 cm above the soil surface</tissue>
    </source>
</reference>
<proteinExistence type="predicted"/>
<dbReference type="AlphaFoldDB" id="A0A0A9GII4"/>
<accession>A0A0A9GII4</accession>
<name>A0A0A9GII4_ARUDO</name>
<sequence length="63" mass="7434">MMLLQCKWYCRCEHKTCHVLKSKRKYSKRHTNVQKVFFLPVTLQLPMGDCKETKTGGKELFGV</sequence>
<dbReference type="EMBL" id="GBRH01174677">
    <property type="protein sequence ID" value="JAE23219.1"/>
    <property type="molecule type" value="Transcribed_RNA"/>
</dbReference>
<organism evidence="1">
    <name type="scientific">Arundo donax</name>
    <name type="common">Giant reed</name>
    <name type="synonym">Donax arundinaceus</name>
    <dbReference type="NCBI Taxonomy" id="35708"/>
    <lineage>
        <taxon>Eukaryota</taxon>
        <taxon>Viridiplantae</taxon>
        <taxon>Streptophyta</taxon>
        <taxon>Embryophyta</taxon>
        <taxon>Tracheophyta</taxon>
        <taxon>Spermatophyta</taxon>
        <taxon>Magnoliopsida</taxon>
        <taxon>Liliopsida</taxon>
        <taxon>Poales</taxon>
        <taxon>Poaceae</taxon>
        <taxon>PACMAD clade</taxon>
        <taxon>Arundinoideae</taxon>
        <taxon>Arundineae</taxon>
        <taxon>Arundo</taxon>
    </lineage>
</organism>
<protein>
    <submittedName>
        <fullName evidence="1">Uncharacterized protein</fullName>
    </submittedName>
</protein>
<evidence type="ECO:0000313" key="1">
    <source>
        <dbReference type="EMBL" id="JAE23219.1"/>
    </source>
</evidence>